<dbReference type="AlphaFoldDB" id="G8R8Z3"/>
<dbReference type="GO" id="GO:0019379">
    <property type="term" value="P:sulfate assimilation, phosphoadenylyl sulfate reduction by phosphoadenylyl-sulfate reductase (thioredoxin)"/>
    <property type="evidence" value="ECO:0007669"/>
    <property type="project" value="UniProtKB-UniRule"/>
</dbReference>
<dbReference type="InterPro" id="IPR014729">
    <property type="entry name" value="Rossmann-like_a/b/a_fold"/>
</dbReference>
<comment type="function">
    <text evidence="4">Catalyzes the formation of sulfite from adenosine 5'-phosphosulfate (APS) using thioredoxin as an electron donor.</text>
</comment>
<reference evidence="6 7" key="1">
    <citation type="journal article" date="2012" name="Stand. Genomic Sci.">
        <title>Genome sequence of the orange-pigmented seawater bacterium Owenweeksia hongkongensis type strain (UST20020801(T)).</title>
        <authorList>
            <person name="Riedel T."/>
            <person name="Held B."/>
            <person name="Nolan M."/>
            <person name="Lucas S."/>
            <person name="Lapidus A."/>
            <person name="Tice H."/>
            <person name="Del Rio T.G."/>
            <person name="Cheng J.F."/>
            <person name="Han C."/>
            <person name="Tapia R."/>
            <person name="Goodwin L.A."/>
            <person name="Pitluck S."/>
            <person name="Liolios K."/>
            <person name="Mavromatis K."/>
            <person name="Pagani I."/>
            <person name="Ivanova N."/>
            <person name="Mikhailova N."/>
            <person name="Pati A."/>
            <person name="Chen A."/>
            <person name="Palaniappan K."/>
            <person name="Rohde M."/>
            <person name="Tindall B.J."/>
            <person name="Detter J.C."/>
            <person name="Goker M."/>
            <person name="Woyke T."/>
            <person name="Bristow J."/>
            <person name="Eisen J.A."/>
            <person name="Markowitz V."/>
            <person name="Hugenholtz P."/>
            <person name="Klenk H.P."/>
            <person name="Kyrpides N.C."/>
        </authorList>
    </citation>
    <scope>NUCLEOTIDE SEQUENCE</scope>
    <source>
        <strain evidence="7">DSM 17368 / JCM 12287 / NRRL B-23963</strain>
    </source>
</reference>
<gene>
    <name evidence="4" type="primary">cysH</name>
    <name evidence="6" type="ordered locus">Oweho_2637</name>
</gene>
<organism evidence="6 7">
    <name type="scientific">Owenweeksia hongkongensis (strain DSM 17368 / CIP 108786 / JCM 12287 / NRRL B-23963 / UST20020801)</name>
    <dbReference type="NCBI Taxonomy" id="926562"/>
    <lineage>
        <taxon>Bacteria</taxon>
        <taxon>Pseudomonadati</taxon>
        <taxon>Bacteroidota</taxon>
        <taxon>Flavobacteriia</taxon>
        <taxon>Flavobacteriales</taxon>
        <taxon>Owenweeksiaceae</taxon>
        <taxon>Owenweeksia</taxon>
    </lineage>
</organism>
<keyword evidence="2 4" id="KW-0560">Oxidoreductase</keyword>
<dbReference type="GO" id="GO:0051539">
    <property type="term" value="F:4 iron, 4 sulfur cluster binding"/>
    <property type="evidence" value="ECO:0007669"/>
    <property type="project" value="UniProtKB-UniRule"/>
</dbReference>
<dbReference type="eggNOG" id="COG0175">
    <property type="taxonomic scope" value="Bacteria"/>
</dbReference>
<dbReference type="KEGG" id="oho:Oweho_2637"/>
<dbReference type="PATRIC" id="fig|926562.3.peg.2650"/>
<dbReference type="GO" id="GO:0005737">
    <property type="term" value="C:cytoplasm"/>
    <property type="evidence" value="ECO:0007669"/>
    <property type="project" value="UniProtKB-SubCell"/>
</dbReference>
<evidence type="ECO:0000313" key="6">
    <source>
        <dbReference type="EMBL" id="AEV33601.1"/>
    </source>
</evidence>
<dbReference type="Proteomes" id="UP000005631">
    <property type="component" value="Chromosome"/>
</dbReference>
<keyword evidence="4" id="KW-0963">Cytoplasm</keyword>
<evidence type="ECO:0000313" key="7">
    <source>
        <dbReference type="Proteomes" id="UP000005631"/>
    </source>
</evidence>
<feature type="domain" description="Phosphoadenosine phosphosulphate reductase" evidence="5">
    <location>
        <begin position="43"/>
        <end position="209"/>
    </location>
</feature>
<keyword evidence="4" id="KW-0479">Metal-binding</keyword>
<dbReference type="EMBL" id="CP003156">
    <property type="protein sequence ID" value="AEV33601.1"/>
    <property type="molecule type" value="Genomic_DNA"/>
</dbReference>
<proteinExistence type="inferred from homology"/>
<name>G8R8Z3_OWEHD</name>
<dbReference type="STRING" id="926562.Oweho_2637"/>
<dbReference type="PIRSF" id="PIRSF000857">
    <property type="entry name" value="PAPS_reductase"/>
    <property type="match status" value="1"/>
</dbReference>
<sequence length="229" mass="26686">MDNTLSRRTLTKQEIAELNKRYRKLSPQERIKQLYEDFETGEIMLTSSFAATSALLLREFSLINPKQKIYFIDTGYHFEETLIYKEYLTQLYGLDVESIGASKDEHAFTTKDETWRKNPEFCCSINKVSPLDTIKRKFSVWVSGLMEWQSDHRATLDIFEERGGILKFYPLLDVSKKARKEYITHHHLPFHPLVGRGYNSIGCKHCTVPGEDRSGRWNNSPKTECGLHL</sequence>
<dbReference type="GO" id="GO:0043866">
    <property type="term" value="F:adenylyl-sulfate reductase (thioredoxin) activity"/>
    <property type="evidence" value="ECO:0007669"/>
    <property type="project" value="UniProtKB-EC"/>
</dbReference>
<dbReference type="HOGENOM" id="CLU_044089_2_1_10"/>
<keyword evidence="7" id="KW-1185">Reference proteome</keyword>
<keyword evidence="4" id="KW-0411">Iron-sulfur</keyword>
<dbReference type="SUPFAM" id="SSF52402">
    <property type="entry name" value="Adenine nucleotide alpha hydrolases-like"/>
    <property type="match status" value="1"/>
</dbReference>
<comment type="cofactor">
    <cofactor evidence="4">
        <name>[4Fe-4S] cluster</name>
        <dbReference type="ChEBI" id="CHEBI:49883"/>
    </cofactor>
    <text evidence="4">Binds 1 [4Fe-4S] cluster per subunit.</text>
</comment>
<evidence type="ECO:0000256" key="3">
    <source>
        <dbReference type="ARBA" id="ARBA00024327"/>
    </source>
</evidence>
<feature type="binding site" evidence="4">
    <location>
        <position position="122"/>
    </location>
    <ligand>
        <name>[4Fe-4S] cluster</name>
        <dbReference type="ChEBI" id="CHEBI:49883"/>
    </ligand>
</feature>
<keyword evidence="4" id="KW-0408">Iron</keyword>
<feature type="binding site" evidence="4">
    <location>
        <position position="206"/>
    </location>
    <ligand>
        <name>[4Fe-4S] cluster</name>
        <dbReference type="ChEBI" id="CHEBI:49883"/>
    </ligand>
</feature>
<dbReference type="Gene3D" id="3.40.50.620">
    <property type="entry name" value="HUPs"/>
    <property type="match status" value="1"/>
</dbReference>
<dbReference type="EC" id="1.8.4.10" evidence="4"/>
<evidence type="ECO:0000256" key="1">
    <source>
        <dbReference type="ARBA" id="ARBA00009732"/>
    </source>
</evidence>
<comment type="subcellular location">
    <subcellularLocation>
        <location evidence="4">Cytoplasm</location>
    </subcellularLocation>
</comment>
<dbReference type="PANTHER" id="PTHR46509">
    <property type="entry name" value="PHOSPHOADENOSINE PHOSPHOSULFATE REDUCTASE"/>
    <property type="match status" value="1"/>
</dbReference>
<dbReference type="PANTHER" id="PTHR46509:SF1">
    <property type="entry name" value="PHOSPHOADENOSINE PHOSPHOSULFATE REDUCTASE"/>
    <property type="match status" value="1"/>
</dbReference>
<feature type="binding site" evidence="4">
    <location>
        <position position="123"/>
    </location>
    <ligand>
        <name>[4Fe-4S] cluster</name>
        <dbReference type="ChEBI" id="CHEBI:49883"/>
    </ligand>
</feature>
<feature type="active site" description="Nucleophile; cysteine thiosulfonate intermediate" evidence="4">
    <location>
        <position position="225"/>
    </location>
</feature>
<comment type="catalytic activity">
    <reaction evidence="4">
        <text>[thioredoxin]-disulfide + sulfite + AMP + 2 H(+) = adenosine 5'-phosphosulfate + [thioredoxin]-dithiol</text>
        <dbReference type="Rhea" id="RHEA:21976"/>
        <dbReference type="Rhea" id="RHEA-COMP:10698"/>
        <dbReference type="Rhea" id="RHEA-COMP:10700"/>
        <dbReference type="ChEBI" id="CHEBI:15378"/>
        <dbReference type="ChEBI" id="CHEBI:17359"/>
        <dbReference type="ChEBI" id="CHEBI:29950"/>
        <dbReference type="ChEBI" id="CHEBI:50058"/>
        <dbReference type="ChEBI" id="CHEBI:58243"/>
        <dbReference type="ChEBI" id="CHEBI:456215"/>
        <dbReference type="EC" id="1.8.4.10"/>
    </reaction>
</comment>
<feature type="binding site" evidence="4">
    <location>
        <position position="203"/>
    </location>
    <ligand>
        <name>[4Fe-4S] cluster</name>
        <dbReference type="ChEBI" id="CHEBI:49883"/>
    </ligand>
</feature>
<evidence type="ECO:0000256" key="4">
    <source>
        <dbReference type="HAMAP-Rule" id="MF_00063"/>
    </source>
</evidence>
<dbReference type="GO" id="GO:0004604">
    <property type="term" value="F:phosphoadenylyl-sulfate reductase (thioredoxin) activity"/>
    <property type="evidence" value="ECO:0007669"/>
    <property type="project" value="UniProtKB-UniRule"/>
</dbReference>
<evidence type="ECO:0000256" key="2">
    <source>
        <dbReference type="ARBA" id="ARBA00023002"/>
    </source>
</evidence>
<dbReference type="InterPro" id="IPR002500">
    <property type="entry name" value="PAPS_reduct_dom"/>
</dbReference>
<dbReference type="GO" id="GO:0070814">
    <property type="term" value="P:hydrogen sulfide biosynthetic process"/>
    <property type="evidence" value="ECO:0007669"/>
    <property type="project" value="UniProtKB-UniRule"/>
</dbReference>
<dbReference type="HAMAP" id="MF_00063">
    <property type="entry name" value="CysH"/>
    <property type="match status" value="1"/>
</dbReference>
<dbReference type="GO" id="GO:0046872">
    <property type="term" value="F:metal ion binding"/>
    <property type="evidence" value="ECO:0007669"/>
    <property type="project" value="UniProtKB-KW"/>
</dbReference>
<comment type="similarity">
    <text evidence="1 4">Belongs to the PAPS reductase family. CysH subfamily.</text>
</comment>
<protein>
    <recommendedName>
        <fullName evidence="4">Adenosine 5'-phosphosulfate reductase</fullName>
        <shortName evidence="4">APS reductase</shortName>
        <ecNumber evidence="4">1.8.4.10</ecNumber>
    </recommendedName>
    <alternativeName>
        <fullName evidence="4">5'-adenylylsulfate reductase</fullName>
    </alternativeName>
    <alternativeName>
        <fullName evidence="4">Thioredoxin-dependent 5'-adenylylsulfate reductase</fullName>
    </alternativeName>
</protein>
<dbReference type="NCBIfam" id="NF002537">
    <property type="entry name" value="PRK02090.1"/>
    <property type="match status" value="1"/>
</dbReference>
<accession>G8R8Z3</accession>
<dbReference type="RefSeq" id="WP_014202950.1">
    <property type="nucleotide sequence ID" value="NC_016599.1"/>
</dbReference>
<dbReference type="InterPro" id="IPR004511">
    <property type="entry name" value="PAPS/APS_Rdtase"/>
</dbReference>
<dbReference type="Pfam" id="PF01507">
    <property type="entry name" value="PAPS_reduct"/>
    <property type="match status" value="1"/>
</dbReference>
<comment type="pathway">
    <text evidence="3 4">Sulfur metabolism; hydrogen sulfide biosynthesis; sulfite from sulfate.</text>
</comment>
<evidence type="ECO:0000259" key="5">
    <source>
        <dbReference type="Pfam" id="PF01507"/>
    </source>
</evidence>
<dbReference type="OrthoDB" id="9794018at2"/>